<name>A0AAP0RNW6_LIQFO</name>
<reference evidence="2 3" key="1">
    <citation type="journal article" date="2024" name="Plant J.">
        <title>Genome sequences and population genomics reveal climatic adaptation and genomic divergence between two closely related sweetgum species.</title>
        <authorList>
            <person name="Xu W.Q."/>
            <person name="Ren C.Q."/>
            <person name="Zhang X.Y."/>
            <person name="Comes H.P."/>
            <person name="Liu X.H."/>
            <person name="Li Y.G."/>
            <person name="Kettle C.J."/>
            <person name="Jalonen R."/>
            <person name="Gaisberger H."/>
            <person name="Ma Y.Z."/>
            <person name="Qiu Y.X."/>
        </authorList>
    </citation>
    <scope>NUCLEOTIDE SEQUENCE [LARGE SCALE GENOMIC DNA]</scope>
    <source>
        <strain evidence="2">Hangzhou</strain>
    </source>
</reference>
<accession>A0AAP0RNW6</accession>
<evidence type="ECO:0000313" key="3">
    <source>
        <dbReference type="Proteomes" id="UP001415857"/>
    </source>
</evidence>
<dbReference type="Proteomes" id="UP001415857">
    <property type="component" value="Unassembled WGS sequence"/>
</dbReference>
<proteinExistence type="predicted"/>
<protein>
    <submittedName>
        <fullName evidence="2">Uncharacterized protein</fullName>
    </submittedName>
</protein>
<feature type="compositionally biased region" description="Polar residues" evidence="1">
    <location>
        <begin position="20"/>
        <end position="29"/>
    </location>
</feature>
<dbReference type="AlphaFoldDB" id="A0AAP0RNW6"/>
<keyword evidence="3" id="KW-1185">Reference proteome</keyword>
<organism evidence="2 3">
    <name type="scientific">Liquidambar formosana</name>
    <name type="common">Formosan gum</name>
    <dbReference type="NCBI Taxonomy" id="63359"/>
    <lineage>
        <taxon>Eukaryota</taxon>
        <taxon>Viridiplantae</taxon>
        <taxon>Streptophyta</taxon>
        <taxon>Embryophyta</taxon>
        <taxon>Tracheophyta</taxon>
        <taxon>Spermatophyta</taxon>
        <taxon>Magnoliopsida</taxon>
        <taxon>eudicotyledons</taxon>
        <taxon>Gunneridae</taxon>
        <taxon>Pentapetalae</taxon>
        <taxon>Saxifragales</taxon>
        <taxon>Altingiaceae</taxon>
        <taxon>Liquidambar</taxon>
    </lineage>
</organism>
<dbReference type="EMBL" id="JBBPBK010000007">
    <property type="protein sequence ID" value="KAK9281173.1"/>
    <property type="molecule type" value="Genomic_DNA"/>
</dbReference>
<feature type="compositionally biased region" description="Polar residues" evidence="1">
    <location>
        <begin position="1"/>
        <end position="12"/>
    </location>
</feature>
<comment type="caution">
    <text evidence="2">The sequence shown here is derived from an EMBL/GenBank/DDBJ whole genome shotgun (WGS) entry which is preliminary data.</text>
</comment>
<evidence type="ECO:0000256" key="1">
    <source>
        <dbReference type="SAM" id="MobiDB-lite"/>
    </source>
</evidence>
<feature type="region of interest" description="Disordered" evidence="1">
    <location>
        <begin position="1"/>
        <end position="34"/>
    </location>
</feature>
<evidence type="ECO:0000313" key="2">
    <source>
        <dbReference type="EMBL" id="KAK9281173.1"/>
    </source>
</evidence>
<gene>
    <name evidence="2" type="ORF">L1049_004068</name>
</gene>
<sequence>MGGDRASSQGEESSLEQDFSELSSQTATTLGDGLSMKVEDGTVNEEYGLVFGEFGAVGRRSSSTSLEFDAHERMTKRVYREIFQSYDNCGFVVGVWKRQNVKS</sequence>